<keyword evidence="1" id="KW-0472">Membrane</keyword>
<feature type="transmembrane region" description="Helical" evidence="1">
    <location>
        <begin position="171"/>
        <end position="199"/>
    </location>
</feature>
<accession>A0ABW1WFC4</accession>
<proteinExistence type="predicted"/>
<dbReference type="PANTHER" id="PTHR40076:SF1">
    <property type="entry name" value="MEMBRANE PROTEIN"/>
    <property type="match status" value="1"/>
</dbReference>
<comment type="caution">
    <text evidence="2">The sequence shown here is derived from an EMBL/GenBank/DDBJ whole genome shotgun (WGS) entry which is preliminary data.</text>
</comment>
<dbReference type="PANTHER" id="PTHR40076">
    <property type="entry name" value="MEMBRANE PROTEIN-RELATED"/>
    <property type="match status" value="1"/>
</dbReference>
<evidence type="ECO:0000313" key="3">
    <source>
        <dbReference type="Proteomes" id="UP001596267"/>
    </source>
</evidence>
<dbReference type="Proteomes" id="UP001596267">
    <property type="component" value="Unassembled WGS sequence"/>
</dbReference>
<keyword evidence="3" id="KW-1185">Reference proteome</keyword>
<evidence type="ECO:0000256" key="1">
    <source>
        <dbReference type="SAM" id="Phobius"/>
    </source>
</evidence>
<dbReference type="EMBL" id="JBHSTQ010000009">
    <property type="protein sequence ID" value="MFC6386919.1"/>
    <property type="molecule type" value="Genomic_DNA"/>
</dbReference>
<organism evidence="2 3">
    <name type="scientific">Sporolactobacillus kofuensis</name>
    <dbReference type="NCBI Taxonomy" id="269672"/>
    <lineage>
        <taxon>Bacteria</taxon>
        <taxon>Bacillati</taxon>
        <taxon>Bacillota</taxon>
        <taxon>Bacilli</taxon>
        <taxon>Bacillales</taxon>
        <taxon>Sporolactobacillaceae</taxon>
        <taxon>Sporolactobacillus</taxon>
    </lineage>
</organism>
<name>A0ABW1WFC4_9BACL</name>
<sequence>MRISEIKQNARTLLQGYSRKSGVLVLVLFLISTLPPYLVDVALSGGFQNWANQTDSSPLSYFFQMIYAMLLFPMNIASMWFFLELIREQDPKISILFTIYNNGKRVLKLIWVNIFMAILLFLWFLLLIIPGIIKAFSYSQVFYILYDHPEYSASKAIKESKKLMNGHKWKLFLLGLSFIGWCLLTSVPVIAGIIVFAIFYAIGIKILAFLFLAVGSVGSIWMYLWLIPYISTSMATFYEWLIRNNQTGINDAE</sequence>
<feature type="transmembrane region" description="Helical" evidence="1">
    <location>
        <begin position="109"/>
        <end position="133"/>
    </location>
</feature>
<dbReference type="Pfam" id="PF06161">
    <property type="entry name" value="DUF975"/>
    <property type="match status" value="1"/>
</dbReference>
<feature type="transmembrane region" description="Helical" evidence="1">
    <location>
        <begin position="206"/>
        <end position="230"/>
    </location>
</feature>
<reference evidence="3" key="1">
    <citation type="journal article" date="2019" name="Int. J. Syst. Evol. Microbiol.">
        <title>The Global Catalogue of Microorganisms (GCM) 10K type strain sequencing project: providing services to taxonomists for standard genome sequencing and annotation.</title>
        <authorList>
            <consortium name="The Broad Institute Genomics Platform"/>
            <consortium name="The Broad Institute Genome Sequencing Center for Infectious Disease"/>
            <person name="Wu L."/>
            <person name="Ma J."/>
        </authorList>
    </citation>
    <scope>NUCLEOTIDE SEQUENCE [LARGE SCALE GENOMIC DNA]</scope>
    <source>
        <strain evidence="3">CCUG 42001</strain>
    </source>
</reference>
<feature type="transmembrane region" description="Helical" evidence="1">
    <location>
        <begin position="59"/>
        <end position="83"/>
    </location>
</feature>
<keyword evidence="1" id="KW-1133">Transmembrane helix</keyword>
<evidence type="ECO:0000313" key="2">
    <source>
        <dbReference type="EMBL" id="MFC6386919.1"/>
    </source>
</evidence>
<keyword evidence="1" id="KW-0812">Transmembrane</keyword>
<gene>
    <name evidence="2" type="ORF">ACFP7A_09920</name>
</gene>
<feature type="transmembrane region" description="Helical" evidence="1">
    <location>
        <begin position="21"/>
        <end position="39"/>
    </location>
</feature>
<dbReference type="RefSeq" id="WP_253054888.1">
    <property type="nucleotide sequence ID" value="NZ_JAMXWN010000009.1"/>
</dbReference>
<dbReference type="InterPro" id="IPR010380">
    <property type="entry name" value="DUF975"/>
</dbReference>
<protein>
    <submittedName>
        <fullName evidence="2">DUF975 family protein</fullName>
    </submittedName>
</protein>